<dbReference type="Proteomes" id="UP000604825">
    <property type="component" value="Unassembled WGS sequence"/>
</dbReference>
<feature type="region of interest" description="Disordered" evidence="1">
    <location>
        <begin position="235"/>
        <end position="279"/>
    </location>
</feature>
<evidence type="ECO:0000259" key="2">
    <source>
        <dbReference type="PROSITE" id="PS51222"/>
    </source>
</evidence>
<protein>
    <recommendedName>
        <fullName evidence="2">DCD domain-containing protein</fullName>
    </recommendedName>
</protein>
<feature type="domain" description="DCD" evidence="2">
    <location>
        <begin position="40"/>
        <end position="172"/>
    </location>
</feature>
<name>A0A811PFV8_9POAL</name>
<dbReference type="Pfam" id="PF10539">
    <property type="entry name" value="Dev_Cell_Death"/>
    <property type="match status" value="1"/>
</dbReference>
<dbReference type="GO" id="GO:0034976">
    <property type="term" value="P:response to endoplasmic reticulum stress"/>
    <property type="evidence" value="ECO:0007669"/>
    <property type="project" value="InterPro"/>
</dbReference>
<dbReference type="Pfam" id="PF01344">
    <property type="entry name" value="Kelch_1"/>
    <property type="match status" value="3"/>
</dbReference>
<comment type="caution">
    <text evidence="3">The sequence shown here is derived from an EMBL/GenBank/DDBJ whole genome shotgun (WGS) entry which is preliminary data.</text>
</comment>
<dbReference type="Gene3D" id="2.120.10.80">
    <property type="entry name" value="Kelch-type beta propeller"/>
    <property type="match status" value="2"/>
</dbReference>
<evidence type="ECO:0000313" key="3">
    <source>
        <dbReference type="EMBL" id="CAD6239829.1"/>
    </source>
</evidence>
<dbReference type="InterPro" id="IPR015915">
    <property type="entry name" value="Kelch-typ_b-propeller"/>
</dbReference>
<keyword evidence="4" id="KW-1185">Reference proteome</keyword>
<organism evidence="3 4">
    <name type="scientific">Miscanthus lutarioriparius</name>
    <dbReference type="NCBI Taxonomy" id="422564"/>
    <lineage>
        <taxon>Eukaryota</taxon>
        <taxon>Viridiplantae</taxon>
        <taxon>Streptophyta</taxon>
        <taxon>Embryophyta</taxon>
        <taxon>Tracheophyta</taxon>
        <taxon>Spermatophyta</taxon>
        <taxon>Magnoliopsida</taxon>
        <taxon>Liliopsida</taxon>
        <taxon>Poales</taxon>
        <taxon>Poaceae</taxon>
        <taxon>PACMAD clade</taxon>
        <taxon>Panicoideae</taxon>
        <taxon>Andropogonodae</taxon>
        <taxon>Andropogoneae</taxon>
        <taxon>Saccharinae</taxon>
        <taxon>Miscanthus</taxon>
    </lineage>
</organism>
<gene>
    <name evidence="3" type="ORF">NCGR_LOCUS26677</name>
</gene>
<dbReference type="SUPFAM" id="SSF117281">
    <property type="entry name" value="Kelch motif"/>
    <property type="match status" value="2"/>
</dbReference>
<dbReference type="PANTHER" id="PTHR46034:SF42">
    <property type="entry name" value="OS01G0165200 PROTEIN"/>
    <property type="match status" value="1"/>
</dbReference>
<dbReference type="PANTHER" id="PTHR46034">
    <property type="match status" value="1"/>
</dbReference>
<dbReference type="EMBL" id="CAJGYO010000006">
    <property type="protein sequence ID" value="CAD6239829.1"/>
    <property type="molecule type" value="Genomic_DNA"/>
</dbReference>
<dbReference type="InterPro" id="IPR006652">
    <property type="entry name" value="Kelch_1"/>
</dbReference>
<evidence type="ECO:0000313" key="4">
    <source>
        <dbReference type="Proteomes" id="UP000604825"/>
    </source>
</evidence>
<dbReference type="SMART" id="SM00612">
    <property type="entry name" value="Kelch"/>
    <property type="match status" value="4"/>
</dbReference>
<feature type="compositionally biased region" description="Polar residues" evidence="1">
    <location>
        <begin position="236"/>
        <end position="255"/>
    </location>
</feature>
<sequence length="943" mass="104851">MGAGRKTETFYAATPSAQTQNRSNEWYGAFSVAARNLREDELGGVIFGCKHNTMNECLSKQLFGLPSSHFSYVKNVKPGMPLFLFNYSDRKMHGIYEAACAGKLNIDQFAWSDGGRIKTQFPAQIYAIPNSQAYVNPGHVKPESYIKDLNPFDVSSESHCIDPYKLVDPDGEYASASRTSTSHLDDESSNWDDLDDVATKEGTEFVNDDHPHINPQHNEQYVTVAVRQKLQEMSVLRQQEAQSSEDTVDSASNKPMPQEPQFDATLPTDPSDSTSKGDVRIEDLKSLGQSRGNAEFESDKEILFLRESMKDTGRRIQELEYQYEKLQSNYNSLVPLLGSPHDNMEGPSIFLIGGYRGSTCLSSLDSFCPKTDRVVPLCSMRSARAYAAVAALKDHLYIFCGGDGSSWYHTGSLAGTTLNDKIFAIGGGDGSAVFSEVEMFDPALGRWIDSVSMRQKRFAPAAAVLSGTLYVTGGYDGNTYLQSAERYDPREGFWALLPSMSARRGSHSIRCGGYDGNSKISTVEIFDPRANSWRIDSSSSIARGYGCAVTKDDNLYLIGGVNDAGETIETPSYVTFSIYANYSVPVSLWTSKPVHLKTKTQQTLDEQDMIQVFVDIVNSVMRYCPDKKLSFRFPGAQPHANFKDVFNIVFLSLAFLVCIYESPRDLRPGCLDSLRTQLTGSKCRDAAKNLVKMLGANLEDQWMQTMNLAVTNWIVELRSANQSSGVSSPLFSYALSASGLWKVQLYCPVITMGMEEPAEATQDERLLFSLIYQQVECVIQLAYRTARRDNWIDVEVKVDNIRCDVDSLVSETLMAERGYGSEEKHFPSRVMLQITPMQQSDVLSVSVGKSTDNPTHEFGIEKGFEGSFDPQTHLGGLFLKTFKAFSASTKGLVRDRYSNAYRLLTKQGGVIFLRDEYGDSVWWKICGATLGKTMNWETEAGFG</sequence>
<dbReference type="InterPro" id="IPR044832">
    <property type="entry name" value="NRP-like"/>
</dbReference>
<feature type="region of interest" description="Disordered" evidence="1">
    <location>
        <begin position="172"/>
        <end position="194"/>
    </location>
</feature>
<dbReference type="AlphaFoldDB" id="A0A811PFV8"/>
<proteinExistence type="predicted"/>
<dbReference type="InterPro" id="IPR013989">
    <property type="entry name" value="Dev_and_cell_death_domain"/>
</dbReference>
<dbReference type="OrthoDB" id="45365at2759"/>
<reference evidence="3" key="1">
    <citation type="submission" date="2020-10" db="EMBL/GenBank/DDBJ databases">
        <authorList>
            <person name="Han B."/>
            <person name="Lu T."/>
            <person name="Zhao Q."/>
            <person name="Huang X."/>
            <person name="Zhao Y."/>
        </authorList>
    </citation>
    <scope>NUCLEOTIDE SEQUENCE</scope>
</reference>
<dbReference type="PROSITE" id="PS51222">
    <property type="entry name" value="DCD"/>
    <property type="match status" value="1"/>
</dbReference>
<accession>A0A811PFV8</accession>
<dbReference type="SMART" id="SM00767">
    <property type="entry name" value="DCD"/>
    <property type="match status" value="1"/>
</dbReference>
<evidence type="ECO:0000256" key="1">
    <source>
        <dbReference type="SAM" id="MobiDB-lite"/>
    </source>
</evidence>